<keyword evidence="1" id="KW-1133">Transmembrane helix</keyword>
<gene>
    <name evidence="3" type="ORF">NCTC11087_00270</name>
</gene>
<evidence type="ECO:0000313" key="4">
    <source>
        <dbReference type="Proteomes" id="UP000255523"/>
    </source>
</evidence>
<keyword evidence="4" id="KW-1185">Reference proteome</keyword>
<dbReference type="CDD" id="cd14852">
    <property type="entry name" value="LD-carboxypeptidase"/>
    <property type="match status" value="1"/>
</dbReference>
<dbReference type="InterPro" id="IPR009045">
    <property type="entry name" value="Zn_M74/Hedgehog-like"/>
</dbReference>
<organism evidence="3 4">
    <name type="scientific">Faecalicoccus pleomorphus</name>
    <dbReference type="NCBI Taxonomy" id="1323"/>
    <lineage>
        <taxon>Bacteria</taxon>
        <taxon>Bacillati</taxon>
        <taxon>Bacillota</taxon>
        <taxon>Erysipelotrichia</taxon>
        <taxon>Erysipelotrichales</taxon>
        <taxon>Erysipelotrichaceae</taxon>
        <taxon>Faecalicoccus</taxon>
    </lineage>
</organism>
<evidence type="ECO:0000313" key="3">
    <source>
        <dbReference type="EMBL" id="SUO03409.1"/>
    </source>
</evidence>
<feature type="transmembrane region" description="Helical" evidence="1">
    <location>
        <begin position="20"/>
        <end position="41"/>
    </location>
</feature>
<dbReference type="EC" id="3.4.16.4" evidence="3"/>
<keyword evidence="1" id="KW-0812">Transmembrane</keyword>
<name>A0A380LHR5_9FIRM</name>
<dbReference type="Proteomes" id="UP000255523">
    <property type="component" value="Unassembled WGS sequence"/>
</dbReference>
<dbReference type="InterPro" id="IPR058193">
    <property type="entry name" value="VanY/YodJ_core_dom"/>
</dbReference>
<evidence type="ECO:0000259" key="2">
    <source>
        <dbReference type="Pfam" id="PF02557"/>
    </source>
</evidence>
<dbReference type="Gene3D" id="3.30.1380.10">
    <property type="match status" value="1"/>
</dbReference>
<protein>
    <submittedName>
        <fullName evidence="3">D-alanyl-D-alanine carboxypeptidase</fullName>
        <ecNumber evidence="3">3.4.16.4</ecNumber>
    </submittedName>
</protein>
<dbReference type="GO" id="GO:0006508">
    <property type="term" value="P:proteolysis"/>
    <property type="evidence" value="ECO:0007669"/>
    <property type="project" value="InterPro"/>
</dbReference>
<keyword evidence="3" id="KW-0378">Hydrolase</keyword>
<accession>A0A380LHR5</accession>
<feature type="domain" description="D-alanyl-D-alanine carboxypeptidase-like core" evidence="2">
    <location>
        <begin position="191"/>
        <end position="334"/>
    </location>
</feature>
<dbReference type="InterPro" id="IPR003709">
    <property type="entry name" value="VanY-like_core_dom"/>
</dbReference>
<evidence type="ECO:0000256" key="1">
    <source>
        <dbReference type="SAM" id="Phobius"/>
    </source>
</evidence>
<dbReference type="InterPro" id="IPR052179">
    <property type="entry name" value="DD-CPase-like"/>
</dbReference>
<dbReference type="PANTHER" id="PTHR34385">
    <property type="entry name" value="D-ALANYL-D-ALANINE CARBOXYPEPTIDASE"/>
    <property type="match status" value="1"/>
</dbReference>
<dbReference type="OrthoDB" id="9792074at2"/>
<keyword evidence="1" id="KW-0472">Membrane</keyword>
<dbReference type="Pfam" id="PF02557">
    <property type="entry name" value="VanY"/>
    <property type="match status" value="1"/>
</dbReference>
<keyword evidence="3" id="KW-0645">Protease</keyword>
<dbReference type="AlphaFoldDB" id="A0A380LHR5"/>
<reference evidence="3 4" key="1">
    <citation type="submission" date="2018-06" db="EMBL/GenBank/DDBJ databases">
        <authorList>
            <consortium name="Pathogen Informatics"/>
            <person name="Doyle S."/>
        </authorList>
    </citation>
    <scope>NUCLEOTIDE SEQUENCE [LARGE SCALE GENOMIC DNA]</scope>
    <source>
        <strain evidence="3 4">NCTC11087</strain>
    </source>
</reference>
<proteinExistence type="predicted"/>
<sequence length="356" mass="41296">MIHDIIAKEVKLVQNKKTNIEARVILILICLGVFCGCFWVMNQTYDPLARYPYATDENRDILLQYLDSEDIDYIISNQIQPEEFIEFIDEEGFNIRYCRLYYTAAKTQAQSNAYIVNFVNRFRQHFSANTLKTLLEHYSYVDLTTFYENEAIRQQPLKLVANPSQMFVILNADTSVYKYAPLNLVQTGSLSLHENLAQAWERMENAYQSMLGSDASLGLVKGYTPYDQVFTEYTTLSQINPERVDQVYLPAGQNELQLGYTIGLQGYQEWINGLLAQETVDYAALKEGLEESLKVKISWLEENAYRYGFVIRYPQDKESVTGHLYNPFLLRYVGTENARAMQENNKVMEEMKLSEE</sequence>
<keyword evidence="3" id="KW-0121">Carboxypeptidase</keyword>
<dbReference type="PANTHER" id="PTHR34385:SF1">
    <property type="entry name" value="PEPTIDOGLYCAN L-ALANYL-D-GLUTAMATE ENDOPEPTIDASE CWLK"/>
    <property type="match status" value="1"/>
</dbReference>
<dbReference type="EMBL" id="UHFX01000003">
    <property type="protein sequence ID" value="SUO03409.1"/>
    <property type="molecule type" value="Genomic_DNA"/>
</dbReference>
<dbReference type="GO" id="GO:0009002">
    <property type="term" value="F:serine-type D-Ala-D-Ala carboxypeptidase activity"/>
    <property type="evidence" value="ECO:0007669"/>
    <property type="project" value="UniProtKB-EC"/>
</dbReference>